<dbReference type="SUPFAM" id="SSF82549">
    <property type="entry name" value="DAK1/DegV-like"/>
    <property type="match status" value="1"/>
</dbReference>
<sequence>MKKGLLIDSSTGLTKKEAEEMGFYYISLIINLDGKEYKSGINIDNNFLLRNMNLKTKVQTSTAKLGELEEEIDKALKKVDQLLIITISKHLSSMNSMAKVLIDEEKYKGKVFVYDSNFITPWIYHSFKQIKEWMENDNIKMDYIIKKMDFMQDKMNAFLIPDTLDFLYAGGRITKTQYIAGSFLKVLPIIIVKNGRIDSEDVIKKRTIIKAYDKAIEILKKQYNNWIKKGYRVELKIINLNSDKNFAILKEKLEKEGFKDFEETIIAPEIVCHIGPRATGFGLLIYEKNK</sequence>
<dbReference type="NCBIfam" id="TIGR00762">
    <property type="entry name" value="DegV"/>
    <property type="match status" value="1"/>
</dbReference>
<reference evidence="3 4" key="1">
    <citation type="journal article" date="2014" name="Genome Biol. Evol.">
        <title>Phylogenomics of "Candidatus Hepatoplasma crinochetorum," a Lineage of Mollicutes Associated with Noninsect Arthropods.</title>
        <authorList>
            <person name="Leclercq S."/>
            <person name="Dittmer J."/>
            <person name="Bouchon D."/>
            <person name="Cordaux R."/>
        </authorList>
    </citation>
    <scope>NUCLEOTIDE SEQUENCE [LARGE SCALE GENOMIC DNA]</scope>
    <source>
        <strain evidence="3 4">Av</strain>
    </source>
</reference>
<evidence type="ECO:0000256" key="1">
    <source>
        <dbReference type="ARBA" id="ARBA00023121"/>
    </source>
</evidence>
<evidence type="ECO:0000313" key="3">
    <source>
        <dbReference type="EMBL" id="AHK22185.1"/>
    </source>
</evidence>
<keyword evidence="1" id="KW-0446">Lipid-binding</keyword>
<protein>
    <submittedName>
        <fullName evidence="3">DegV domain-containing protein</fullName>
    </submittedName>
</protein>
<dbReference type="PANTHER" id="PTHR33434">
    <property type="entry name" value="DEGV DOMAIN-CONTAINING PROTEIN DR_1986-RELATED"/>
    <property type="match status" value="1"/>
</dbReference>
<dbReference type="EMBL" id="CP006932">
    <property type="protein sequence ID" value="AHK22185.1"/>
    <property type="molecule type" value="Genomic_DNA"/>
</dbReference>
<evidence type="ECO:0000313" key="4">
    <source>
        <dbReference type="Proteomes" id="UP000019450"/>
    </source>
</evidence>
<proteinExistence type="predicted"/>
<dbReference type="AlphaFoldDB" id="W8GRX0"/>
<dbReference type="Gene3D" id="3.30.1180.10">
    <property type="match status" value="1"/>
</dbReference>
<dbReference type="PROSITE" id="PS51482">
    <property type="entry name" value="DEGV"/>
    <property type="match status" value="1"/>
</dbReference>
<feature type="coiled-coil region" evidence="2">
    <location>
        <begin position="51"/>
        <end position="85"/>
    </location>
</feature>
<dbReference type="GO" id="GO:0008289">
    <property type="term" value="F:lipid binding"/>
    <property type="evidence" value="ECO:0007669"/>
    <property type="project" value="UniProtKB-KW"/>
</dbReference>
<organism evidence="3 4">
    <name type="scientific">Candidatus Hepatoplasma crinochetorum Av</name>
    <dbReference type="NCBI Taxonomy" id="1427984"/>
    <lineage>
        <taxon>Bacteria</taxon>
        <taxon>Bacillati</taxon>
        <taxon>Mycoplasmatota</taxon>
        <taxon>Mollicutes</taxon>
        <taxon>Candidatus Hepatoplasmataceae</taxon>
        <taxon>Candidatus Hepatoplasma</taxon>
    </lineage>
</organism>
<keyword evidence="2" id="KW-0175">Coiled coil</keyword>
<name>W8GRX0_9MOLU</name>
<dbReference type="InterPro" id="IPR043168">
    <property type="entry name" value="DegV_C"/>
</dbReference>
<dbReference type="RefSeq" id="WP_025208486.1">
    <property type="nucleotide sequence ID" value="NZ_CP006932.1"/>
</dbReference>
<evidence type="ECO:0000256" key="2">
    <source>
        <dbReference type="SAM" id="Coils"/>
    </source>
</evidence>
<dbReference type="InterPro" id="IPR003797">
    <property type="entry name" value="DegV"/>
</dbReference>
<keyword evidence="4" id="KW-1185">Reference proteome</keyword>
<dbReference type="Proteomes" id="UP000019450">
    <property type="component" value="Chromosome"/>
</dbReference>
<dbReference type="OrthoDB" id="388177at2"/>
<gene>
    <name evidence="3" type="ORF">X271_00071</name>
</gene>
<dbReference type="STRING" id="1427984.X271_00071"/>
<dbReference type="PANTHER" id="PTHR33434:SF2">
    <property type="entry name" value="FATTY ACID-BINDING PROTEIN TM_1468"/>
    <property type="match status" value="1"/>
</dbReference>
<dbReference type="KEGG" id="hcr:X271_00071"/>
<dbReference type="InterPro" id="IPR050270">
    <property type="entry name" value="DegV_domain_contain"/>
</dbReference>
<accession>W8GRX0</accession>
<dbReference type="Pfam" id="PF02645">
    <property type="entry name" value="DegV"/>
    <property type="match status" value="1"/>
</dbReference>
<dbReference type="eggNOG" id="COG1307">
    <property type="taxonomic scope" value="Bacteria"/>
</dbReference>
<dbReference type="HOGENOM" id="CLU_048251_4_2_14"/>
<dbReference type="Gene3D" id="3.40.50.10170">
    <property type="match status" value="1"/>
</dbReference>